<evidence type="ECO:0000313" key="2">
    <source>
        <dbReference type="Proteomes" id="UP000827986"/>
    </source>
</evidence>
<reference evidence="1" key="1">
    <citation type="submission" date="2021-09" db="EMBL/GenBank/DDBJ databases">
        <title>The genome of Mauremys mutica provides insights into the evolution of semi-aquatic lifestyle.</title>
        <authorList>
            <person name="Gong S."/>
            <person name="Gao Y."/>
        </authorList>
    </citation>
    <scope>NUCLEOTIDE SEQUENCE</scope>
    <source>
        <strain evidence="1">MM-2020</strain>
        <tissue evidence="1">Muscle</tissue>
    </source>
</reference>
<comment type="caution">
    <text evidence="1">The sequence shown here is derived from an EMBL/GenBank/DDBJ whole genome shotgun (WGS) entry which is preliminary data.</text>
</comment>
<evidence type="ECO:0000313" key="1">
    <source>
        <dbReference type="EMBL" id="KAH1168668.1"/>
    </source>
</evidence>
<keyword evidence="2" id="KW-1185">Reference proteome</keyword>
<dbReference type="AlphaFoldDB" id="A0A9D3WWJ8"/>
<sequence>MSGWGAQKESQLPWHAASLPGEDPQQSGDFVGQVMVYGTGEGRVSQHSTHAVLQTTQIPPMGVNAVPSSTNCYGIYPMVCVKELHRKQPLVPLLLGWLSQSPLKSIGSACRFGDPCLLPLLQPPNPSPLRRVLEGNSISVPSWGCVALSYRFSMGDCNLGLNKDYNV</sequence>
<dbReference type="Proteomes" id="UP000827986">
    <property type="component" value="Unassembled WGS sequence"/>
</dbReference>
<organism evidence="1 2">
    <name type="scientific">Mauremys mutica</name>
    <name type="common">yellowpond turtle</name>
    <dbReference type="NCBI Taxonomy" id="74926"/>
    <lineage>
        <taxon>Eukaryota</taxon>
        <taxon>Metazoa</taxon>
        <taxon>Chordata</taxon>
        <taxon>Craniata</taxon>
        <taxon>Vertebrata</taxon>
        <taxon>Euteleostomi</taxon>
        <taxon>Archelosauria</taxon>
        <taxon>Testudinata</taxon>
        <taxon>Testudines</taxon>
        <taxon>Cryptodira</taxon>
        <taxon>Durocryptodira</taxon>
        <taxon>Testudinoidea</taxon>
        <taxon>Geoemydidae</taxon>
        <taxon>Geoemydinae</taxon>
        <taxon>Mauremys</taxon>
    </lineage>
</organism>
<dbReference type="EMBL" id="JAHDVG010000485">
    <property type="protein sequence ID" value="KAH1168668.1"/>
    <property type="molecule type" value="Genomic_DNA"/>
</dbReference>
<name>A0A9D3WWJ8_9SAUR</name>
<protein>
    <submittedName>
        <fullName evidence="1">Uncharacterized protein</fullName>
    </submittedName>
</protein>
<gene>
    <name evidence="1" type="ORF">KIL84_013258</name>
</gene>
<accession>A0A9D3WWJ8</accession>
<proteinExistence type="predicted"/>